<evidence type="ECO:0000313" key="3">
    <source>
        <dbReference type="EMBL" id="QRG05536.1"/>
    </source>
</evidence>
<dbReference type="KEGG" id="xdi:EZH22_21055"/>
<dbReference type="RefSeq" id="WP_203192402.1">
    <property type="nucleotide sequence ID" value="NZ_CP063362.1"/>
</dbReference>
<dbReference type="AlphaFoldDB" id="A0A974PLT7"/>
<dbReference type="InterPro" id="IPR036291">
    <property type="entry name" value="NAD(P)-bd_dom_sf"/>
</dbReference>
<accession>A0A974PLT7</accession>
<dbReference type="Pfam" id="PF03807">
    <property type="entry name" value="F420_oxidored"/>
    <property type="match status" value="1"/>
</dbReference>
<proteinExistence type="predicted"/>
<dbReference type="Gene3D" id="3.40.50.720">
    <property type="entry name" value="NAD(P)-binding Rossmann-like Domain"/>
    <property type="match status" value="1"/>
</dbReference>
<dbReference type="GO" id="GO:0016491">
    <property type="term" value="F:oxidoreductase activity"/>
    <property type="evidence" value="ECO:0007669"/>
    <property type="project" value="UniProtKB-KW"/>
</dbReference>
<dbReference type="Proteomes" id="UP000596427">
    <property type="component" value="Chromosome"/>
</dbReference>
<feature type="domain" description="Pyrroline-5-carboxylate reductase catalytic N-terminal" evidence="2">
    <location>
        <begin position="3"/>
        <end position="91"/>
    </location>
</feature>
<name>A0A974PLT7_9HYPH</name>
<evidence type="ECO:0000313" key="4">
    <source>
        <dbReference type="Proteomes" id="UP000596427"/>
    </source>
</evidence>
<sequence>MTYAIIGAGAIGTALARQFARKAIPVKIANSRGPASLAPLASELGASIQPVELSEALAADIVILAVPFTAVEDTVKTAAPWNGRIVVDATNAINFTDFSPADLGGRLSSEIVAEAVSGARLVKAFNTLPAAVLADVPDGPSGRRTIFVSSDDASASKTVEELAGRLGYAPIALGKLAEGGRLQQFGGALMVHSLIKQG</sequence>
<evidence type="ECO:0000256" key="1">
    <source>
        <dbReference type="ARBA" id="ARBA00023002"/>
    </source>
</evidence>
<organism evidence="3 4">
    <name type="scientific">Xanthobacter dioxanivorans</name>
    <dbReference type="NCBI Taxonomy" id="2528964"/>
    <lineage>
        <taxon>Bacteria</taxon>
        <taxon>Pseudomonadati</taxon>
        <taxon>Pseudomonadota</taxon>
        <taxon>Alphaproteobacteria</taxon>
        <taxon>Hyphomicrobiales</taxon>
        <taxon>Xanthobacteraceae</taxon>
        <taxon>Xanthobacter</taxon>
    </lineage>
</organism>
<keyword evidence="4" id="KW-1185">Reference proteome</keyword>
<evidence type="ECO:0000259" key="2">
    <source>
        <dbReference type="Pfam" id="PF03807"/>
    </source>
</evidence>
<dbReference type="InterPro" id="IPR051267">
    <property type="entry name" value="STEAP_metalloreductase"/>
</dbReference>
<dbReference type="InterPro" id="IPR028939">
    <property type="entry name" value="P5C_Rdtase_cat_N"/>
</dbReference>
<reference evidence="3 4" key="1">
    <citation type="submission" date="2020-10" db="EMBL/GenBank/DDBJ databases">
        <title>Degradation of 1,4-Dioxane by Xanthobacter sp. YN2, via a Novel Group-2 Soluble Di-Iron Monooxygenase.</title>
        <authorList>
            <person name="Ma F."/>
            <person name="Wang Y."/>
            <person name="Yang J."/>
            <person name="Guo H."/>
            <person name="Su D."/>
            <person name="Yu L."/>
        </authorList>
    </citation>
    <scope>NUCLEOTIDE SEQUENCE [LARGE SCALE GENOMIC DNA]</scope>
    <source>
        <strain evidence="3 4">YN2</strain>
    </source>
</reference>
<gene>
    <name evidence="3" type="ORF">EZH22_21055</name>
</gene>
<dbReference type="EMBL" id="CP063362">
    <property type="protein sequence ID" value="QRG05536.1"/>
    <property type="molecule type" value="Genomic_DNA"/>
</dbReference>
<dbReference type="PANTHER" id="PTHR14239">
    <property type="entry name" value="DUDULIN-RELATED"/>
    <property type="match status" value="1"/>
</dbReference>
<keyword evidence="1" id="KW-0560">Oxidoreductase</keyword>
<protein>
    <submittedName>
        <fullName evidence="3">NADPH-dependent F420 reductase</fullName>
    </submittedName>
</protein>
<dbReference type="SUPFAM" id="SSF51735">
    <property type="entry name" value="NAD(P)-binding Rossmann-fold domains"/>
    <property type="match status" value="1"/>
</dbReference>